<keyword evidence="4" id="KW-0337">GPI-anchor biosynthesis</keyword>
<sequence length="500" mass="56640">MKTQESATSATVRRSIIYLMCAFIVSCGLPMFLYTTLIYRAELPADEVNSRLMDFRDAISFEVPVYVDIPTADDESLLACEKAAKSLIEHDYALKNTWKLLLKKAESHTINPNEHYVVVLKSGDNDDFEVSSTSKLITLISPRTDFSLMTYLLAGALVKGVFSEELGVMESIFYGIKDLDLVMPYSSTYNVVFNLFVENGKPVNWEIEKALMKIQPVFDSLQHYSNFKISTQVQYYSKLRTEPVFDELRNVNIIKKNDLSTFINFGDWNLNNNDIHPSINFLIYFSESNYKKVPLEIEDSTTNSFLIPQWGGVQIFNKKMPILDGSVVTISELELENVLATFASQLFDLLGVPKTPKSPSIRIDSLHRVRTLKNLKTTLDNLASLIKLTDSLNEISIPESTKAHFMESVSLYDQALEAIKKSDFSSAIEYSSESLTSSNKAFFEKEMVQQAYFPSEHKLAVFLPLLGPLCTITILGLIKSLKDKKSKQNEKKDVELKKDI</sequence>
<evidence type="ECO:0000256" key="10">
    <source>
        <dbReference type="SAM" id="Phobius"/>
    </source>
</evidence>
<proteinExistence type="inferred from homology"/>
<dbReference type="PANTHER" id="PTHR21072">
    <property type="entry name" value="GPI TRANSAMIDASE COMPONENT PIG-S"/>
    <property type="match status" value="1"/>
</dbReference>
<accession>A0A1L0BMF6</accession>
<feature type="transmembrane region" description="Helical" evidence="10">
    <location>
        <begin position="16"/>
        <end position="39"/>
    </location>
</feature>
<evidence type="ECO:0000313" key="12">
    <source>
        <dbReference type="Proteomes" id="UP000182334"/>
    </source>
</evidence>
<dbReference type="PANTHER" id="PTHR21072:SF13">
    <property type="entry name" value="GPI TRANSAMIDASE COMPONENT PIG-S"/>
    <property type="match status" value="1"/>
</dbReference>
<dbReference type="OrthoDB" id="28748at2759"/>
<dbReference type="UniPathway" id="UPA00196"/>
<evidence type="ECO:0000313" key="11">
    <source>
        <dbReference type="EMBL" id="SGZ51362.1"/>
    </source>
</evidence>
<keyword evidence="9" id="KW-0325">Glycoprotein</keyword>
<evidence type="ECO:0000256" key="2">
    <source>
        <dbReference type="ARBA" id="ARBA00004687"/>
    </source>
</evidence>
<dbReference type="InterPro" id="IPR019540">
    <property type="entry name" value="PtdIno-glycan_biosynth_class_S"/>
</dbReference>
<name>A0A1L0BMF6_9ASCO</name>
<dbReference type="GO" id="GO:0016255">
    <property type="term" value="P:attachment of GPI anchor to protein"/>
    <property type="evidence" value="ECO:0007669"/>
    <property type="project" value="InterPro"/>
</dbReference>
<evidence type="ECO:0000256" key="9">
    <source>
        <dbReference type="ARBA" id="ARBA00023180"/>
    </source>
</evidence>
<keyword evidence="12" id="KW-1185">Reference proteome</keyword>
<dbReference type="AlphaFoldDB" id="A0A1L0BMF6"/>
<keyword evidence="7 10" id="KW-1133">Transmembrane helix</keyword>
<evidence type="ECO:0000256" key="4">
    <source>
        <dbReference type="ARBA" id="ARBA00022502"/>
    </source>
</evidence>
<dbReference type="PROSITE" id="PS51257">
    <property type="entry name" value="PROKAR_LIPOPROTEIN"/>
    <property type="match status" value="1"/>
</dbReference>
<evidence type="ECO:0000256" key="5">
    <source>
        <dbReference type="ARBA" id="ARBA00022692"/>
    </source>
</evidence>
<evidence type="ECO:0000256" key="6">
    <source>
        <dbReference type="ARBA" id="ARBA00022824"/>
    </source>
</evidence>
<dbReference type="GO" id="GO:0006506">
    <property type="term" value="P:GPI anchor biosynthetic process"/>
    <property type="evidence" value="ECO:0007669"/>
    <property type="project" value="UniProtKB-UniPathway"/>
</dbReference>
<keyword evidence="6" id="KW-0256">Endoplasmic reticulum</keyword>
<comment type="pathway">
    <text evidence="2">Glycolipid biosynthesis; glycosylphosphatidylinositol-anchor biosynthesis.</text>
</comment>
<protein>
    <submittedName>
        <fullName evidence="11">CIC11C00000003554</fullName>
    </submittedName>
</protein>
<feature type="transmembrane region" description="Helical" evidence="10">
    <location>
        <begin position="459"/>
        <end position="478"/>
    </location>
</feature>
<keyword evidence="8 10" id="KW-0472">Membrane</keyword>
<dbReference type="GO" id="GO:0042765">
    <property type="term" value="C:GPI-anchor transamidase complex"/>
    <property type="evidence" value="ECO:0007669"/>
    <property type="project" value="InterPro"/>
</dbReference>
<keyword evidence="5 10" id="KW-0812">Transmembrane</keyword>
<dbReference type="Proteomes" id="UP000182334">
    <property type="component" value="Chromosome III"/>
</dbReference>
<dbReference type="Pfam" id="PF10510">
    <property type="entry name" value="PIG-S"/>
    <property type="match status" value="1"/>
</dbReference>
<comment type="subcellular location">
    <subcellularLocation>
        <location evidence="1">Endoplasmic reticulum membrane</location>
        <topology evidence="1">Multi-pass membrane protein</topology>
    </subcellularLocation>
</comment>
<evidence type="ECO:0000256" key="8">
    <source>
        <dbReference type="ARBA" id="ARBA00023136"/>
    </source>
</evidence>
<evidence type="ECO:0000256" key="1">
    <source>
        <dbReference type="ARBA" id="ARBA00004477"/>
    </source>
</evidence>
<evidence type="ECO:0000256" key="7">
    <source>
        <dbReference type="ARBA" id="ARBA00022989"/>
    </source>
</evidence>
<dbReference type="EMBL" id="LT635758">
    <property type="protein sequence ID" value="SGZ51362.1"/>
    <property type="molecule type" value="Genomic_DNA"/>
</dbReference>
<comment type="similarity">
    <text evidence="3">Belongs to the PIGS family.</text>
</comment>
<dbReference type="STRING" id="45354.A0A1L0BMF6"/>
<organism evidence="11 12">
    <name type="scientific">Sungouiella intermedia</name>
    <dbReference type="NCBI Taxonomy" id="45354"/>
    <lineage>
        <taxon>Eukaryota</taxon>
        <taxon>Fungi</taxon>
        <taxon>Dikarya</taxon>
        <taxon>Ascomycota</taxon>
        <taxon>Saccharomycotina</taxon>
        <taxon>Pichiomycetes</taxon>
        <taxon>Metschnikowiaceae</taxon>
        <taxon>Sungouiella</taxon>
    </lineage>
</organism>
<evidence type="ECO:0000256" key="3">
    <source>
        <dbReference type="ARBA" id="ARBA00005316"/>
    </source>
</evidence>
<gene>
    <name evidence="11" type="ORF">SAMEA4029010_CIC11G00000003554</name>
</gene>
<reference evidence="11 12" key="1">
    <citation type="submission" date="2016-10" db="EMBL/GenBank/DDBJ databases">
        <authorList>
            <person name="de Groot N.N."/>
        </authorList>
    </citation>
    <scope>NUCLEOTIDE SEQUENCE [LARGE SCALE GENOMIC DNA]</scope>
    <source>
        <strain evidence="11 12">CBS 141442</strain>
    </source>
</reference>